<evidence type="ECO:0000313" key="1">
    <source>
        <dbReference type="EMBL" id="KAJ8300381.1"/>
    </source>
</evidence>
<keyword evidence="2" id="KW-1185">Reference proteome</keyword>
<proteinExistence type="predicted"/>
<dbReference type="Proteomes" id="UP001217089">
    <property type="component" value="Unassembled WGS sequence"/>
</dbReference>
<reference evidence="1 2" key="1">
    <citation type="submission" date="2022-12" db="EMBL/GenBank/DDBJ databases">
        <title>Chromosome-level genome of Tegillarca granosa.</title>
        <authorList>
            <person name="Kim J."/>
        </authorList>
    </citation>
    <scope>NUCLEOTIDE SEQUENCE [LARGE SCALE GENOMIC DNA]</scope>
    <source>
        <strain evidence="1">Teg-2019</strain>
        <tissue evidence="1">Adductor muscle</tissue>
    </source>
</reference>
<gene>
    <name evidence="1" type="ORF">KUTeg_021900</name>
</gene>
<organism evidence="1 2">
    <name type="scientific">Tegillarca granosa</name>
    <name type="common">Malaysian cockle</name>
    <name type="synonym">Anadara granosa</name>
    <dbReference type="NCBI Taxonomy" id="220873"/>
    <lineage>
        <taxon>Eukaryota</taxon>
        <taxon>Metazoa</taxon>
        <taxon>Spiralia</taxon>
        <taxon>Lophotrochozoa</taxon>
        <taxon>Mollusca</taxon>
        <taxon>Bivalvia</taxon>
        <taxon>Autobranchia</taxon>
        <taxon>Pteriomorphia</taxon>
        <taxon>Arcoida</taxon>
        <taxon>Arcoidea</taxon>
        <taxon>Arcidae</taxon>
        <taxon>Tegillarca</taxon>
    </lineage>
</organism>
<evidence type="ECO:0000313" key="2">
    <source>
        <dbReference type="Proteomes" id="UP001217089"/>
    </source>
</evidence>
<accession>A0ABQ9E4P0</accession>
<protein>
    <submittedName>
        <fullName evidence="1">Uncharacterized protein</fullName>
    </submittedName>
</protein>
<dbReference type="EMBL" id="JARBDR010000919">
    <property type="protein sequence ID" value="KAJ8300381.1"/>
    <property type="molecule type" value="Genomic_DNA"/>
</dbReference>
<sequence>MKKLNIGVCRNRVLHILNIKREYRAYSSLKLNNAFMSVIEINTPVYRAGRRFGVPLTNLRDRVDGRVSIDTVRSGPNPIFSLE</sequence>
<name>A0ABQ9E4P0_TEGGR</name>
<comment type="caution">
    <text evidence="1">The sequence shown here is derived from an EMBL/GenBank/DDBJ whole genome shotgun (WGS) entry which is preliminary data.</text>
</comment>